<dbReference type="EMBL" id="KI914353">
    <property type="protein sequence ID" value="ETV89799.1"/>
    <property type="molecule type" value="Genomic_DNA"/>
</dbReference>
<evidence type="ECO:0000313" key="1">
    <source>
        <dbReference type="EMBL" id="ETV89799.1"/>
    </source>
</evidence>
<accession>A0A024T7J9</accession>
<dbReference type="VEuPathDB" id="FungiDB:H310_15371"/>
<reference evidence="1" key="1">
    <citation type="submission" date="2013-12" db="EMBL/GenBank/DDBJ databases">
        <title>The Genome Sequence of Aphanomyces invadans NJM9701.</title>
        <authorList>
            <consortium name="The Broad Institute Genomics Platform"/>
            <person name="Russ C."/>
            <person name="Tyler B."/>
            <person name="van West P."/>
            <person name="Dieguez-Uribeondo J."/>
            <person name="Young S.K."/>
            <person name="Zeng Q."/>
            <person name="Gargeya S."/>
            <person name="Fitzgerald M."/>
            <person name="Abouelleil A."/>
            <person name="Alvarado L."/>
            <person name="Chapman S.B."/>
            <person name="Gainer-Dewar J."/>
            <person name="Goldberg J."/>
            <person name="Griggs A."/>
            <person name="Gujja S."/>
            <person name="Hansen M."/>
            <person name="Howarth C."/>
            <person name="Imamovic A."/>
            <person name="Ireland A."/>
            <person name="Larimer J."/>
            <person name="McCowan C."/>
            <person name="Murphy C."/>
            <person name="Pearson M."/>
            <person name="Poon T.W."/>
            <person name="Priest M."/>
            <person name="Roberts A."/>
            <person name="Saif S."/>
            <person name="Shea T."/>
            <person name="Sykes S."/>
            <person name="Wortman J."/>
            <person name="Nusbaum C."/>
            <person name="Birren B."/>
        </authorList>
    </citation>
    <scope>NUCLEOTIDE SEQUENCE [LARGE SCALE GENOMIC DNA]</scope>
    <source>
        <strain evidence="1">NJM9701</strain>
    </source>
</reference>
<proteinExistence type="predicted"/>
<gene>
    <name evidence="1" type="ORF">H310_15371</name>
</gene>
<name>A0A024T7J9_9STRA</name>
<organism evidence="1">
    <name type="scientific">Aphanomyces invadans</name>
    <dbReference type="NCBI Taxonomy" id="157072"/>
    <lineage>
        <taxon>Eukaryota</taxon>
        <taxon>Sar</taxon>
        <taxon>Stramenopiles</taxon>
        <taxon>Oomycota</taxon>
        <taxon>Saprolegniomycetes</taxon>
        <taxon>Saprolegniales</taxon>
        <taxon>Verrucalvaceae</taxon>
        <taxon>Aphanomyces</taxon>
    </lineage>
</organism>
<protein>
    <submittedName>
        <fullName evidence="1">Uncharacterized protein</fullName>
    </submittedName>
</protein>
<dbReference type="AlphaFoldDB" id="A0A024T7J9"/>
<dbReference type="RefSeq" id="XP_008881569.1">
    <property type="nucleotide sequence ID" value="XM_008883347.1"/>
</dbReference>
<sequence length="38" mass="4616">MIALQHEFEAKFWDKYHAILAKKGQSSRVDKKQKHRFD</sequence>
<dbReference type="GeneID" id="20092421"/>